<organism evidence="1 3">
    <name type="scientific">Mycobacterium tuberculosis</name>
    <dbReference type="NCBI Taxonomy" id="1773"/>
    <lineage>
        <taxon>Bacteria</taxon>
        <taxon>Bacillati</taxon>
        <taxon>Actinomycetota</taxon>
        <taxon>Actinomycetes</taxon>
        <taxon>Mycobacteriales</taxon>
        <taxon>Mycobacteriaceae</taxon>
        <taxon>Mycobacterium</taxon>
        <taxon>Mycobacterium tuberculosis complex</taxon>
    </lineage>
</organism>
<evidence type="ECO:0000313" key="2">
    <source>
        <dbReference type="EMBL" id="CKQ92610.1"/>
    </source>
</evidence>
<sequence length="104" mass="10773">MDCKQAAFVDQPSARNTNAIANITRSGVISRVRPISACRPTGPPTTFARAAPNTSVRLGQSRLSALRRSAAKGSGEMLLLWDSAPVTAAAWESQRAGPGAVAPG</sequence>
<dbReference type="Proteomes" id="UP000050164">
    <property type="component" value="Unassembled WGS sequence"/>
</dbReference>
<dbReference type="EMBL" id="CNFT01000050">
    <property type="protein sequence ID" value="CKQ92610.1"/>
    <property type="molecule type" value="Genomic_DNA"/>
</dbReference>
<dbReference type="EMBL" id="CFOE01000061">
    <property type="protein sequence ID" value="CFE37575.1"/>
    <property type="molecule type" value="Genomic_DNA"/>
</dbReference>
<protein>
    <submittedName>
        <fullName evidence="1">Uncharacterized protein</fullName>
    </submittedName>
</protein>
<proteinExistence type="predicted"/>
<name>A0A654T5N6_MYCTX</name>
<dbReference type="Proteomes" id="UP000048289">
    <property type="component" value="Unassembled WGS sequence"/>
</dbReference>
<accession>A0A654T5N6</accession>
<gene>
    <name evidence="1" type="ORF">ERS007681_00779</name>
    <name evidence="2" type="ORF">ERS027659_00387</name>
</gene>
<evidence type="ECO:0000313" key="3">
    <source>
        <dbReference type="Proteomes" id="UP000048289"/>
    </source>
</evidence>
<evidence type="ECO:0000313" key="1">
    <source>
        <dbReference type="EMBL" id="CFE37575.1"/>
    </source>
</evidence>
<reference evidence="3 4" key="1">
    <citation type="submission" date="2015-03" db="EMBL/GenBank/DDBJ databases">
        <authorList>
            <consortium name="Pathogen Informatics"/>
        </authorList>
    </citation>
    <scope>NUCLEOTIDE SEQUENCE [LARGE SCALE GENOMIC DNA]</scope>
    <source>
        <strain evidence="2 4">Bir 185</strain>
        <strain evidence="1 3">G09901357</strain>
    </source>
</reference>
<dbReference type="AlphaFoldDB" id="A0A654T5N6"/>
<evidence type="ECO:0000313" key="4">
    <source>
        <dbReference type="Proteomes" id="UP000050164"/>
    </source>
</evidence>